<proteinExistence type="predicted"/>
<dbReference type="EMBL" id="JAAOAS010000357">
    <property type="protein sequence ID" value="KAF5578515.1"/>
    <property type="molecule type" value="Genomic_DNA"/>
</dbReference>
<reference evidence="2 3" key="1">
    <citation type="submission" date="2020-05" db="EMBL/GenBank/DDBJ databases">
        <title>Identification and distribution of gene clusters putatively required for synthesis of sphingolipid metabolism inhibitors in phylogenetically diverse species of the filamentous fungus Fusarium.</title>
        <authorList>
            <person name="Kim H.-S."/>
            <person name="Busman M."/>
            <person name="Brown D.W."/>
            <person name="Divon H."/>
            <person name="Uhlig S."/>
            <person name="Proctor R.H."/>
        </authorList>
    </citation>
    <scope>NUCLEOTIDE SEQUENCE [LARGE SCALE GENOMIC DNA]</scope>
    <source>
        <strain evidence="2 3">NRRL 36939</strain>
    </source>
</reference>
<evidence type="ECO:0000313" key="2">
    <source>
        <dbReference type="EMBL" id="KAF5578515.1"/>
    </source>
</evidence>
<feature type="compositionally biased region" description="Basic and acidic residues" evidence="1">
    <location>
        <begin position="36"/>
        <end position="68"/>
    </location>
</feature>
<accession>A0A8H5NWQ8</accession>
<evidence type="ECO:0000256" key="1">
    <source>
        <dbReference type="SAM" id="MobiDB-lite"/>
    </source>
</evidence>
<gene>
    <name evidence="2" type="ORF">FPCIR_11556</name>
</gene>
<feature type="compositionally biased region" description="Basic and acidic residues" evidence="1">
    <location>
        <begin position="86"/>
        <end position="95"/>
    </location>
</feature>
<dbReference type="Proteomes" id="UP000546213">
    <property type="component" value="Unassembled WGS sequence"/>
</dbReference>
<feature type="compositionally biased region" description="Basic and acidic residues" evidence="1">
    <location>
        <begin position="135"/>
        <end position="158"/>
    </location>
</feature>
<feature type="region of interest" description="Disordered" evidence="1">
    <location>
        <begin position="1"/>
        <end position="158"/>
    </location>
</feature>
<comment type="caution">
    <text evidence="2">The sequence shown here is derived from an EMBL/GenBank/DDBJ whole genome shotgun (WGS) entry which is preliminary data.</text>
</comment>
<evidence type="ECO:0000313" key="3">
    <source>
        <dbReference type="Proteomes" id="UP000546213"/>
    </source>
</evidence>
<organism evidence="2 3">
    <name type="scientific">Fusarium pseudocircinatum</name>
    <dbReference type="NCBI Taxonomy" id="56676"/>
    <lineage>
        <taxon>Eukaryota</taxon>
        <taxon>Fungi</taxon>
        <taxon>Dikarya</taxon>
        <taxon>Ascomycota</taxon>
        <taxon>Pezizomycotina</taxon>
        <taxon>Sordariomycetes</taxon>
        <taxon>Hypocreomycetidae</taxon>
        <taxon>Hypocreales</taxon>
        <taxon>Nectriaceae</taxon>
        <taxon>Fusarium</taxon>
        <taxon>Fusarium fujikuroi species complex</taxon>
    </lineage>
</organism>
<dbReference type="AlphaFoldDB" id="A0A8H5NWQ8"/>
<dbReference type="OrthoDB" id="10487109at2759"/>
<sequence>MSSRQPENERDDAEIPASHGTEYVTSSLQENMSAKLGKDSDPPKSPNGKDIDGDCPKMRRNDGRRSEMVGKPSSIEPLNSAPPRHPVNDKKDRPHQPLATVESPGPKPLQLRPLCSFRSSSMFRTIGPSMPPVRWQKDRKEREEEDRAAMDKLWKADR</sequence>
<feature type="compositionally biased region" description="Polar residues" evidence="1">
    <location>
        <begin position="23"/>
        <end position="32"/>
    </location>
</feature>
<keyword evidence="3" id="KW-1185">Reference proteome</keyword>
<name>A0A8H5NWQ8_9HYPO</name>
<protein>
    <submittedName>
        <fullName evidence="2">Uncharacterized protein</fullName>
    </submittedName>
</protein>